<dbReference type="PANTHER" id="PTHR13812">
    <property type="entry name" value="KETIMINE REDUCTASE MU-CRYSTALLIN"/>
    <property type="match status" value="1"/>
</dbReference>
<accession>A0A6V8LF23</accession>
<organism evidence="1 2">
    <name type="scientific">Phytohabitans rumicis</name>
    <dbReference type="NCBI Taxonomy" id="1076125"/>
    <lineage>
        <taxon>Bacteria</taxon>
        <taxon>Bacillati</taxon>
        <taxon>Actinomycetota</taxon>
        <taxon>Actinomycetes</taxon>
        <taxon>Micromonosporales</taxon>
        <taxon>Micromonosporaceae</taxon>
    </lineage>
</organism>
<comment type="caution">
    <text evidence="1">The sequence shown here is derived from an EMBL/GenBank/DDBJ whole genome shotgun (WGS) entry which is preliminary data.</text>
</comment>
<dbReference type="Proteomes" id="UP000482960">
    <property type="component" value="Unassembled WGS sequence"/>
</dbReference>
<dbReference type="Pfam" id="PF02423">
    <property type="entry name" value="OCD_Mu_crystall"/>
    <property type="match status" value="1"/>
</dbReference>
<evidence type="ECO:0000313" key="1">
    <source>
        <dbReference type="EMBL" id="GFJ94260.1"/>
    </source>
</evidence>
<dbReference type="GO" id="GO:0016639">
    <property type="term" value="F:oxidoreductase activity, acting on the CH-NH2 group of donors, NAD or NADP as acceptor"/>
    <property type="evidence" value="ECO:0007669"/>
    <property type="project" value="InterPro"/>
</dbReference>
<dbReference type="Gene3D" id="3.40.50.720">
    <property type="entry name" value="NAD(P)-binding Rossmann-like Domain"/>
    <property type="match status" value="1"/>
</dbReference>
<dbReference type="InterPro" id="IPR023401">
    <property type="entry name" value="ODC_N"/>
</dbReference>
<dbReference type="NCBIfam" id="TIGR03944">
    <property type="entry name" value="dehyd_SbnB_fam"/>
    <property type="match status" value="1"/>
</dbReference>
<dbReference type="EMBL" id="BLPG01000001">
    <property type="protein sequence ID" value="GFJ94260.1"/>
    <property type="molecule type" value="Genomic_DNA"/>
</dbReference>
<dbReference type="SUPFAM" id="SSF51735">
    <property type="entry name" value="NAD(P)-binding Rossmann-fold domains"/>
    <property type="match status" value="1"/>
</dbReference>
<dbReference type="InterPro" id="IPR003462">
    <property type="entry name" value="ODC_Mu_crystall"/>
</dbReference>
<reference evidence="1 2" key="1">
    <citation type="submission" date="2020-03" db="EMBL/GenBank/DDBJ databases">
        <title>Whole genome shotgun sequence of Phytohabitans rumicis NBRC 108638.</title>
        <authorList>
            <person name="Komaki H."/>
            <person name="Tamura T."/>
        </authorList>
    </citation>
    <scope>NUCLEOTIDE SEQUENCE [LARGE SCALE GENOMIC DNA]</scope>
    <source>
        <strain evidence="1 2">NBRC 108638</strain>
    </source>
</reference>
<name>A0A6V8LF23_9ACTN</name>
<dbReference type="PIRSF" id="PIRSF001439">
    <property type="entry name" value="CryM"/>
    <property type="match status" value="1"/>
</dbReference>
<keyword evidence="2" id="KW-1185">Reference proteome</keyword>
<evidence type="ECO:0000313" key="2">
    <source>
        <dbReference type="Proteomes" id="UP000482960"/>
    </source>
</evidence>
<protein>
    <submittedName>
        <fullName evidence="1">2,3-diaminopropionate biosynthesis protein SbnB</fullName>
    </submittedName>
</protein>
<dbReference type="PANTHER" id="PTHR13812:SF19">
    <property type="entry name" value="KETIMINE REDUCTASE MU-CRYSTALLIN"/>
    <property type="match status" value="1"/>
</dbReference>
<dbReference type="RefSeq" id="WP_173081256.1">
    <property type="nucleotide sequence ID" value="NZ_BAABJB010000018.1"/>
</dbReference>
<dbReference type="InterPro" id="IPR023866">
    <property type="entry name" value="SbnB"/>
</dbReference>
<proteinExistence type="predicted"/>
<reference evidence="1 2" key="2">
    <citation type="submission" date="2020-03" db="EMBL/GenBank/DDBJ databases">
        <authorList>
            <person name="Ichikawa N."/>
            <person name="Kimura A."/>
            <person name="Kitahashi Y."/>
            <person name="Uohara A."/>
        </authorList>
    </citation>
    <scope>NUCLEOTIDE SEQUENCE [LARGE SCALE GENOMIC DNA]</scope>
    <source>
        <strain evidence="1 2">NBRC 108638</strain>
    </source>
</reference>
<dbReference type="GO" id="GO:0019290">
    <property type="term" value="P:siderophore biosynthetic process"/>
    <property type="evidence" value="ECO:0007669"/>
    <property type="project" value="InterPro"/>
</dbReference>
<dbReference type="GO" id="GO:0005737">
    <property type="term" value="C:cytoplasm"/>
    <property type="evidence" value="ECO:0007669"/>
    <property type="project" value="TreeGrafter"/>
</dbReference>
<dbReference type="AlphaFoldDB" id="A0A6V8LF23"/>
<dbReference type="Gene3D" id="3.30.1780.10">
    <property type="entry name" value="ornithine cyclodeaminase, domain 1"/>
    <property type="match status" value="1"/>
</dbReference>
<sequence length="350" mass="36984">MLIIGHETVRGLLAGRERELIGLVADAYRRHDEGLSALPHSVFLRFPDQPRNRIIGLPGFLGGADPVAGLKWIASYPGNIDSGRERASASIILNSLETGYPQAFIEGSLISAQRTAASAALGARLLSGDRTPTGVALIGCGVINREILRFLMADNPKLTAVTVYDSDPARAEAFAAILQGRAPSYAKSDNKVPFLADVAVAGGVGEAVGAHELVSIATTAAAPHMDLAASRPGAVVLHVSLRDLTTATILASHNVVDDPDHVLRERTSPHLAQEETGRRDFIDASIGALLRGTATLRPEPGRPLVYSPFGLGVLDLALARYVHDEAARRGLGTTVDDFLPPSANPVEESR</sequence>
<dbReference type="InterPro" id="IPR036291">
    <property type="entry name" value="NAD(P)-bd_dom_sf"/>
</dbReference>
<gene>
    <name evidence="1" type="primary">ocd_3</name>
    <name evidence="1" type="ORF">Prum_079020</name>
</gene>